<dbReference type="Proteomes" id="UP001060085">
    <property type="component" value="Linkage Group LG07"/>
</dbReference>
<comment type="caution">
    <text evidence="1">The sequence shown here is derived from an EMBL/GenBank/DDBJ whole genome shotgun (WGS) entry which is preliminary data.</text>
</comment>
<accession>A0ACC0A198</accession>
<keyword evidence="2" id="KW-1185">Reference proteome</keyword>
<gene>
    <name evidence="1" type="ORF">M9H77_30468</name>
</gene>
<reference evidence="2" key="1">
    <citation type="journal article" date="2023" name="Nat. Plants">
        <title>Single-cell RNA sequencing provides a high-resolution roadmap for understanding the multicellular compartmentation of specialized metabolism.</title>
        <authorList>
            <person name="Sun S."/>
            <person name="Shen X."/>
            <person name="Li Y."/>
            <person name="Li Y."/>
            <person name="Wang S."/>
            <person name="Li R."/>
            <person name="Zhang H."/>
            <person name="Shen G."/>
            <person name="Guo B."/>
            <person name="Wei J."/>
            <person name="Xu J."/>
            <person name="St-Pierre B."/>
            <person name="Chen S."/>
            <person name="Sun C."/>
        </authorList>
    </citation>
    <scope>NUCLEOTIDE SEQUENCE [LARGE SCALE GENOMIC DNA]</scope>
</reference>
<evidence type="ECO:0000313" key="2">
    <source>
        <dbReference type="Proteomes" id="UP001060085"/>
    </source>
</evidence>
<organism evidence="1 2">
    <name type="scientific">Catharanthus roseus</name>
    <name type="common">Madagascar periwinkle</name>
    <name type="synonym">Vinca rosea</name>
    <dbReference type="NCBI Taxonomy" id="4058"/>
    <lineage>
        <taxon>Eukaryota</taxon>
        <taxon>Viridiplantae</taxon>
        <taxon>Streptophyta</taxon>
        <taxon>Embryophyta</taxon>
        <taxon>Tracheophyta</taxon>
        <taxon>Spermatophyta</taxon>
        <taxon>Magnoliopsida</taxon>
        <taxon>eudicotyledons</taxon>
        <taxon>Gunneridae</taxon>
        <taxon>Pentapetalae</taxon>
        <taxon>asterids</taxon>
        <taxon>lamiids</taxon>
        <taxon>Gentianales</taxon>
        <taxon>Apocynaceae</taxon>
        <taxon>Rauvolfioideae</taxon>
        <taxon>Vinceae</taxon>
        <taxon>Catharanthinae</taxon>
        <taxon>Catharanthus</taxon>
    </lineage>
</organism>
<dbReference type="EMBL" id="CM044707">
    <property type="protein sequence ID" value="KAI5653281.1"/>
    <property type="molecule type" value="Genomic_DNA"/>
</dbReference>
<proteinExistence type="predicted"/>
<name>A0ACC0A198_CATRO</name>
<sequence>MKIFSPSAAFVSVFFFMFCSELSSIEANNNYGFTVNLIHRDSPESPFYNPNLTHFQRLHNTFERSIERSRKFASYLVATGGSYLIKIGYGTPPAESFAVVDTGSELTWTQCLPCLKCFPSKFPPFNTKTSSTFRPLLCNPSTNCQNSNLKNASCKPMICSYEIGYGDNSYTRGNLVTDTITLSSRSQKISFQNVIFGCGHDNAGTYDKFMSGIIGLTTKKRSLVSQLNGFMHGKFSFCLAPFTQVFREAGKLSFGNEGIVSGPGVVSTPLYIGTHYNLNLKAVLVGTKSLKVFDYHFPMNHTMKLGGGNIVIDSGSTLTYFPTTLYAQFERMMRSQIRVRPLSRPEKPFYLCYPARGFFNIPIPIVVFRFLGADVKLRATNIFIQSSPSAVCLAIIPTRNDAIFGNIAQTNFLVGYNLIKGIVSFKPTDCNRY</sequence>
<protein>
    <submittedName>
        <fullName evidence="1">Uncharacterized protein</fullName>
    </submittedName>
</protein>
<evidence type="ECO:0000313" key="1">
    <source>
        <dbReference type="EMBL" id="KAI5653281.1"/>
    </source>
</evidence>